<dbReference type="RefSeq" id="WP_186870879.1">
    <property type="nucleotide sequence ID" value="NZ_JACOOL010000013.1"/>
</dbReference>
<evidence type="ECO:0008006" key="3">
    <source>
        <dbReference type="Google" id="ProtNLM"/>
    </source>
</evidence>
<evidence type="ECO:0000313" key="1">
    <source>
        <dbReference type="EMBL" id="MBC5638168.1"/>
    </source>
</evidence>
<organism evidence="1 2">
    <name type="scientific">Ornithinibacillus hominis</name>
    <dbReference type="NCBI Taxonomy" id="2763055"/>
    <lineage>
        <taxon>Bacteria</taxon>
        <taxon>Bacillati</taxon>
        <taxon>Bacillota</taxon>
        <taxon>Bacilli</taxon>
        <taxon>Bacillales</taxon>
        <taxon>Bacillaceae</taxon>
        <taxon>Ornithinibacillus</taxon>
    </lineage>
</organism>
<keyword evidence="2" id="KW-1185">Reference proteome</keyword>
<dbReference type="Proteomes" id="UP000637359">
    <property type="component" value="Unassembled WGS sequence"/>
</dbReference>
<accession>A0A923RKE9</accession>
<gene>
    <name evidence="1" type="ORF">H8S33_15335</name>
</gene>
<proteinExistence type="predicted"/>
<name>A0A923RKE9_9BACI</name>
<sequence length="253" mass="28854">MKKLAYPLLVFVILFILGAYSINAAEYDTKSELHVIKTYEEDVTGNGLKEVIELKGILFSPDSNYYRDIVAVITSSENHVWEIPYMGGYNPTLKFIDLNHDKVNNIFFQSSTGGSGGLYQYHLHTLIQNKLTELPLPEQPFVKGGFLDSFKVEITISPNTKPTIVNVQDRKEEYIRLGIYSEEGKVIKKTSTMVDPIAFFEPKFISKSKGYGLKSYQQVSGANHADQLGTVESLWYYDRDKWILLQTKWMPSN</sequence>
<dbReference type="AlphaFoldDB" id="A0A923RKE9"/>
<evidence type="ECO:0000313" key="2">
    <source>
        <dbReference type="Proteomes" id="UP000637359"/>
    </source>
</evidence>
<reference evidence="1" key="1">
    <citation type="submission" date="2020-08" db="EMBL/GenBank/DDBJ databases">
        <title>Genome public.</title>
        <authorList>
            <person name="Liu C."/>
            <person name="Sun Q."/>
        </authorList>
    </citation>
    <scope>NUCLEOTIDE SEQUENCE</scope>
    <source>
        <strain evidence="1">BX22</strain>
    </source>
</reference>
<dbReference type="EMBL" id="JACOOL010000013">
    <property type="protein sequence ID" value="MBC5638168.1"/>
    <property type="molecule type" value="Genomic_DNA"/>
</dbReference>
<comment type="caution">
    <text evidence="1">The sequence shown here is derived from an EMBL/GenBank/DDBJ whole genome shotgun (WGS) entry which is preliminary data.</text>
</comment>
<protein>
    <recommendedName>
        <fullName evidence="3">VCBS repeat-containing protein</fullName>
    </recommendedName>
</protein>